<reference evidence="5" key="1">
    <citation type="submission" date="2016-06" db="EMBL/GenBank/DDBJ databases">
        <title>Draft genome sequence of Desulfoplanes formicivorans strain Pf12B.</title>
        <authorList>
            <person name="Watanabe M."/>
            <person name="Kojima H."/>
            <person name="Fukui M."/>
        </authorList>
    </citation>
    <scope>NUCLEOTIDE SEQUENCE [LARGE SCALE GENOMIC DNA]</scope>
    <source>
        <strain evidence="5">Pf12B</strain>
    </source>
</reference>
<sequence>MFPFLTNIPVLCFHDIATPGGMSLERFRAHLDTICRMGFRTISAQELLQICLGKGEIQGKPIVITFDDCHVSNWIHAIPELKKRGMGGIFFAITDFIIPGPLRTRETAPSFKPASESFVQALRYQDYSQFMTRNELIAVLADHNMEVYSHTSRHQGCFRNLTRVATVGTGHWSAHGIYDQPSDNLPTYQLGSAYAYNGYWPGSSDNDPNSLHKRSDEERMAFCVRDFQKSFATMKELNQADKQFICWPWGEFDEMTIKAAKQAGFSGAFNLDRFVNGPGTDPFQLHRIPVSHRKSVKWLRSRLLMHASRPGAMVFRKFFRKKS</sequence>
<dbReference type="Proteomes" id="UP000095200">
    <property type="component" value="Unassembled WGS sequence"/>
</dbReference>
<dbReference type="PANTHER" id="PTHR34216">
    <property type="match status" value="1"/>
</dbReference>
<comment type="subcellular location">
    <subcellularLocation>
        <location evidence="1">Secreted</location>
    </subcellularLocation>
</comment>
<dbReference type="GO" id="GO:0016740">
    <property type="term" value="F:transferase activity"/>
    <property type="evidence" value="ECO:0007669"/>
    <property type="project" value="UniProtKB-KW"/>
</dbReference>
<evidence type="ECO:0000259" key="3">
    <source>
        <dbReference type="Pfam" id="PF01522"/>
    </source>
</evidence>
<feature type="domain" description="NodB homology" evidence="3">
    <location>
        <begin position="57"/>
        <end position="266"/>
    </location>
</feature>
<dbReference type="AlphaFoldDB" id="A0A194AGD4"/>
<keyword evidence="4" id="KW-0808">Transferase</keyword>
<dbReference type="PANTHER" id="PTHR34216:SF3">
    <property type="entry name" value="POLY-BETA-1,6-N-ACETYL-D-GLUCOSAMINE N-DEACETYLASE"/>
    <property type="match status" value="1"/>
</dbReference>
<proteinExistence type="predicted"/>
<dbReference type="Pfam" id="PF01522">
    <property type="entry name" value="Polysacc_deac_1"/>
    <property type="match status" value="1"/>
</dbReference>
<name>A0A194AGD4_9BACT</name>
<dbReference type="InterPro" id="IPR051398">
    <property type="entry name" value="Polysacch_Deacetylase"/>
</dbReference>
<comment type="caution">
    <text evidence="4">The sequence shown here is derived from an EMBL/GenBank/DDBJ whole genome shotgun (WGS) entry which is preliminary data.</text>
</comment>
<evidence type="ECO:0000256" key="2">
    <source>
        <dbReference type="ARBA" id="ARBA00022729"/>
    </source>
</evidence>
<gene>
    <name evidence="4" type="ORF">DPF_0973</name>
</gene>
<dbReference type="GO" id="GO:0005576">
    <property type="term" value="C:extracellular region"/>
    <property type="evidence" value="ECO:0007669"/>
    <property type="project" value="UniProtKB-SubCell"/>
</dbReference>
<dbReference type="Gene3D" id="3.20.20.370">
    <property type="entry name" value="Glycoside hydrolase/deacetylase"/>
    <property type="match status" value="1"/>
</dbReference>
<accession>A0A194AGD4</accession>
<keyword evidence="5" id="KW-1185">Reference proteome</keyword>
<dbReference type="STRING" id="1592317.DPF_0973"/>
<evidence type="ECO:0000313" key="4">
    <source>
        <dbReference type="EMBL" id="GAU08270.1"/>
    </source>
</evidence>
<dbReference type="GO" id="GO:0016810">
    <property type="term" value="F:hydrolase activity, acting on carbon-nitrogen (but not peptide) bonds"/>
    <property type="evidence" value="ECO:0007669"/>
    <property type="project" value="InterPro"/>
</dbReference>
<dbReference type="GO" id="GO:0005975">
    <property type="term" value="P:carbohydrate metabolic process"/>
    <property type="evidence" value="ECO:0007669"/>
    <property type="project" value="InterPro"/>
</dbReference>
<organism evidence="4 5">
    <name type="scientific">Desulfoplanes formicivorans</name>
    <dbReference type="NCBI Taxonomy" id="1592317"/>
    <lineage>
        <taxon>Bacteria</taxon>
        <taxon>Pseudomonadati</taxon>
        <taxon>Thermodesulfobacteriota</taxon>
        <taxon>Desulfovibrionia</taxon>
        <taxon>Desulfovibrionales</taxon>
        <taxon>Desulfoplanaceae</taxon>
        <taxon>Desulfoplanes</taxon>
    </lineage>
</organism>
<dbReference type="InterPro" id="IPR002509">
    <property type="entry name" value="NODB_dom"/>
</dbReference>
<dbReference type="SUPFAM" id="SSF88713">
    <property type="entry name" value="Glycoside hydrolase/deacetylase"/>
    <property type="match status" value="1"/>
</dbReference>
<keyword evidence="2" id="KW-0732">Signal</keyword>
<evidence type="ECO:0000313" key="5">
    <source>
        <dbReference type="Proteomes" id="UP000095200"/>
    </source>
</evidence>
<dbReference type="EMBL" id="BDFE01000015">
    <property type="protein sequence ID" value="GAU08270.1"/>
    <property type="molecule type" value="Genomic_DNA"/>
</dbReference>
<protein>
    <submittedName>
        <fullName evidence="4">Group 1 glycosyl transferase</fullName>
    </submittedName>
</protein>
<dbReference type="InterPro" id="IPR011330">
    <property type="entry name" value="Glyco_hydro/deAcase_b/a-brl"/>
</dbReference>
<evidence type="ECO:0000256" key="1">
    <source>
        <dbReference type="ARBA" id="ARBA00004613"/>
    </source>
</evidence>